<sequence length="105" mass="11832">MAMERADISFAAEEKKRQGEEEADLTPKVEQSLKILKERLAMVKKYDSTALVDSSVRITRDCLDGARYLVTSGEYDHLTPAEQEYVDGIIETAGLHDLGDEKLRE</sequence>
<evidence type="ECO:0000256" key="1">
    <source>
        <dbReference type="SAM" id="MobiDB-lite"/>
    </source>
</evidence>
<accession>A0A1G1XXV6</accession>
<proteinExistence type="predicted"/>
<gene>
    <name evidence="2" type="ORF">A2729_02865</name>
</gene>
<feature type="region of interest" description="Disordered" evidence="1">
    <location>
        <begin position="1"/>
        <end position="26"/>
    </location>
</feature>
<evidence type="ECO:0000313" key="3">
    <source>
        <dbReference type="Proteomes" id="UP000178930"/>
    </source>
</evidence>
<feature type="compositionally biased region" description="Basic and acidic residues" evidence="1">
    <location>
        <begin position="1"/>
        <end position="20"/>
    </location>
</feature>
<dbReference type="STRING" id="1797532.A2729_02865"/>
<comment type="caution">
    <text evidence="2">The sequence shown here is derived from an EMBL/GenBank/DDBJ whole genome shotgun (WGS) entry which is preliminary data.</text>
</comment>
<dbReference type="AlphaFoldDB" id="A0A1G1XXV6"/>
<dbReference type="EMBL" id="MHIB01000012">
    <property type="protein sequence ID" value="OGY44801.1"/>
    <property type="molecule type" value="Genomic_DNA"/>
</dbReference>
<dbReference type="Proteomes" id="UP000178930">
    <property type="component" value="Unassembled WGS sequence"/>
</dbReference>
<organism evidence="2 3">
    <name type="scientific">Candidatus Buchananbacteria bacterium RIFCSPHIGHO2_01_FULL_39_14</name>
    <dbReference type="NCBI Taxonomy" id="1797532"/>
    <lineage>
        <taxon>Bacteria</taxon>
        <taxon>Candidatus Buchananiibacteriota</taxon>
    </lineage>
</organism>
<evidence type="ECO:0000313" key="2">
    <source>
        <dbReference type="EMBL" id="OGY44801.1"/>
    </source>
</evidence>
<reference evidence="2 3" key="1">
    <citation type="journal article" date="2016" name="Nat. Commun.">
        <title>Thousands of microbial genomes shed light on interconnected biogeochemical processes in an aquifer system.</title>
        <authorList>
            <person name="Anantharaman K."/>
            <person name="Brown C.T."/>
            <person name="Hug L.A."/>
            <person name="Sharon I."/>
            <person name="Castelle C.J."/>
            <person name="Probst A.J."/>
            <person name="Thomas B.C."/>
            <person name="Singh A."/>
            <person name="Wilkins M.J."/>
            <person name="Karaoz U."/>
            <person name="Brodie E.L."/>
            <person name="Williams K.H."/>
            <person name="Hubbard S.S."/>
            <person name="Banfield J.F."/>
        </authorList>
    </citation>
    <scope>NUCLEOTIDE SEQUENCE [LARGE SCALE GENOMIC DNA]</scope>
</reference>
<protein>
    <submittedName>
        <fullName evidence="2">Uncharacterized protein</fullName>
    </submittedName>
</protein>
<name>A0A1G1XXV6_9BACT</name>